<feature type="domain" description="SAM-dependent MTase RsmB/NOP-type" evidence="3">
    <location>
        <begin position="1"/>
        <end position="124"/>
    </location>
</feature>
<dbReference type="GO" id="GO:0008173">
    <property type="term" value="F:RNA methyltransferase activity"/>
    <property type="evidence" value="ECO:0007669"/>
    <property type="project" value="InterPro"/>
</dbReference>
<name>A0A0M0JII8_9EUKA</name>
<proteinExistence type="inferred from homology"/>
<accession>A0A0M0JII8</accession>
<organism evidence="4 5">
    <name type="scientific">Chrysochromulina tobinii</name>
    <dbReference type="NCBI Taxonomy" id="1460289"/>
    <lineage>
        <taxon>Eukaryota</taxon>
        <taxon>Haptista</taxon>
        <taxon>Haptophyta</taxon>
        <taxon>Prymnesiophyceae</taxon>
        <taxon>Prymnesiales</taxon>
        <taxon>Chrysochromulinaceae</taxon>
        <taxon>Chrysochromulina</taxon>
    </lineage>
</organism>
<comment type="caution">
    <text evidence="4">The sequence shown here is derived from an EMBL/GenBank/DDBJ whole genome shotgun (WGS) entry which is preliminary data.</text>
</comment>
<evidence type="ECO:0000313" key="5">
    <source>
        <dbReference type="Proteomes" id="UP000037460"/>
    </source>
</evidence>
<dbReference type="InterPro" id="IPR029063">
    <property type="entry name" value="SAM-dependent_MTases_sf"/>
</dbReference>
<feature type="non-terminal residue" evidence="4">
    <location>
        <position position="389"/>
    </location>
</feature>
<dbReference type="Proteomes" id="UP000037460">
    <property type="component" value="Unassembled WGS sequence"/>
</dbReference>
<gene>
    <name evidence="4" type="ORF">Ctob_009371</name>
</gene>
<dbReference type="OrthoDB" id="6093671at2759"/>
<reference evidence="5" key="1">
    <citation type="journal article" date="2015" name="PLoS Genet.">
        <title>Genome Sequence and Transcriptome Analyses of Chrysochromulina tobin: Metabolic Tools for Enhanced Algal Fitness in the Prominent Order Prymnesiales (Haptophyceae).</title>
        <authorList>
            <person name="Hovde B.T."/>
            <person name="Deodato C.R."/>
            <person name="Hunsperger H.M."/>
            <person name="Ryken S.A."/>
            <person name="Yost W."/>
            <person name="Jha R.K."/>
            <person name="Patterson J."/>
            <person name="Monnat R.J. Jr."/>
            <person name="Barlow S.B."/>
            <person name="Starkenburg S.R."/>
            <person name="Cattolico R.A."/>
        </authorList>
    </citation>
    <scope>NUCLEOTIDE SEQUENCE</scope>
    <source>
        <strain evidence="5">CCMP291</strain>
    </source>
</reference>
<dbReference type="PROSITE" id="PS51686">
    <property type="entry name" value="SAM_MT_RSMB_NOP"/>
    <property type="match status" value="1"/>
</dbReference>
<comment type="caution">
    <text evidence="1">Lacks conserved residue(s) required for the propagation of feature annotation.</text>
</comment>
<feature type="active site" description="Nucleophile" evidence="1">
    <location>
        <position position="6"/>
    </location>
</feature>
<protein>
    <recommendedName>
        <fullName evidence="3">SAM-dependent MTase RsmB/NOP-type domain-containing protein</fullName>
    </recommendedName>
</protein>
<feature type="region of interest" description="Disordered" evidence="2">
    <location>
        <begin position="151"/>
        <end position="231"/>
    </location>
</feature>
<dbReference type="InterPro" id="IPR001678">
    <property type="entry name" value="MeTrfase_RsmB-F_NOP2_dom"/>
</dbReference>
<dbReference type="GO" id="GO:0003723">
    <property type="term" value="F:RNA binding"/>
    <property type="evidence" value="ECO:0007669"/>
    <property type="project" value="UniProtKB-UniRule"/>
</dbReference>
<feature type="compositionally biased region" description="Low complexity" evidence="2">
    <location>
        <begin position="202"/>
        <end position="212"/>
    </location>
</feature>
<comment type="similarity">
    <text evidence="1">Belongs to the class I-like SAM-binding methyltransferase superfamily. RsmB/NOP family.</text>
</comment>
<dbReference type="InterPro" id="IPR023267">
    <property type="entry name" value="RCMT"/>
</dbReference>
<feature type="compositionally biased region" description="Basic and acidic residues" evidence="2">
    <location>
        <begin position="183"/>
        <end position="196"/>
    </location>
</feature>
<dbReference type="SUPFAM" id="SSF53335">
    <property type="entry name" value="S-adenosyl-L-methionine-dependent methyltransferases"/>
    <property type="match status" value="1"/>
</dbReference>
<keyword evidence="1" id="KW-0808">Transferase</keyword>
<evidence type="ECO:0000256" key="2">
    <source>
        <dbReference type="SAM" id="MobiDB-lite"/>
    </source>
</evidence>
<feature type="compositionally biased region" description="Acidic residues" evidence="2">
    <location>
        <begin position="160"/>
        <end position="176"/>
    </location>
</feature>
<dbReference type="AlphaFoldDB" id="A0A0M0JII8"/>
<dbReference type="PANTHER" id="PTHR22808">
    <property type="entry name" value="NCL1 YEAST -RELATED NOL1/NOP2/FMU SUN DOMAIN-CONTAINING"/>
    <property type="match status" value="1"/>
</dbReference>
<dbReference type="Gene3D" id="3.40.50.150">
    <property type="entry name" value="Vaccinia Virus protein VP39"/>
    <property type="match status" value="1"/>
</dbReference>
<keyword evidence="1" id="KW-0694">RNA-binding</keyword>
<sequence length="389" mass="40544">MCYSTCSLNPIENEAVVAELLRRAGGAIELIEGAAAKATQLAGGCAPGMTHWQVYDFGLHAHASLASLRADGSVTAGQRRLYRASMWPPATPGWQSWAPLERCVRLLPHCSDSGGFFVALLRKVRPLPERPTPEWPRRGGRAVVGAEAARHGALGSDGGASDDDDGDDSDGGEDAWAEGGCPDSRDSRPPDSRDSHPPPTAHAPSAPSLSSPVYPPQRWRPAPGRAVAEGSGQYAPLSADMAPKVHSFLRALSTTTSERRPEQLAPGSLYAPTTTSVRRPEQLAPGSLYARTAAAAAVVSLSEGARRVVASSSCMQGVVASSSCMQGSGPASGAVAGARDGAQGPQGRSVLHVVHAGATVLTQRRRRRDKGSTAMHLTAEGRQLLGLPP</sequence>
<keyword evidence="5" id="KW-1185">Reference proteome</keyword>
<feature type="region of interest" description="Disordered" evidence="2">
    <location>
        <begin position="364"/>
        <end position="389"/>
    </location>
</feature>
<evidence type="ECO:0000259" key="3">
    <source>
        <dbReference type="PROSITE" id="PS51686"/>
    </source>
</evidence>
<evidence type="ECO:0000256" key="1">
    <source>
        <dbReference type="PROSITE-ProRule" id="PRU01023"/>
    </source>
</evidence>
<dbReference type="GO" id="GO:0001510">
    <property type="term" value="P:RNA methylation"/>
    <property type="evidence" value="ECO:0007669"/>
    <property type="project" value="InterPro"/>
</dbReference>
<keyword evidence="1" id="KW-0489">Methyltransferase</keyword>
<evidence type="ECO:0000313" key="4">
    <source>
        <dbReference type="EMBL" id="KOO26028.1"/>
    </source>
</evidence>
<feature type="region of interest" description="Disordered" evidence="2">
    <location>
        <begin position="255"/>
        <end position="277"/>
    </location>
</feature>
<keyword evidence="1" id="KW-0949">S-adenosyl-L-methionine</keyword>
<dbReference type="EMBL" id="JWZX01002899">
    <property type="protein sequence ID" value="KOO26028.1"/>
    <property type="molecule type" value="Genomic_DNA"/>
</dbReference>